<dbReference type="GO" id="GO:0046872">
    <property type="term" value="F:metal ion binding"/>
    <property type="evidence" value="ECO:0007669"/>
    <property type="project" value="UniProtKB-KW"/>
</dbReference>
<keyword evidence="6" id="KW-0378">Hydrolase</keyword>
<dbReference type="GeneID" id="20232443"/>
<comment type="similarity">
    <text evidence="9">Belongs to the XPG/RAD2 endonuclease family. GEN subfamily.</text>
</comment>
<dbReference type="InterPro" id="IPR029060">
    <property type="entry name" value="PIN-like_dom_sf"/>
</dbReference>
<dbReference type="Proteomes" id="UP000030746">
    <property type="component" value="Unassembled WGS sequence"/>
</dbReference>
<keyword evidence="2" id="KW-0540">Nuclease</keyword>
<dbReference type="GO" id="GO:0006281">
    <property type="term" value="P:DNA repair"/>
    <property type="evidence" value="ECO:0007669"/>
    <property type="project" value="UniProtKB-KW"/>
</dbReference>
<dbReference type="InterPro" id="IPR008918">
    <property type="entry name" value="HhH2"/>
</dbReference>
<dbReference type="SUPFAM" id="SSF88723">
    <property type="entry name" value="PIN domain-like"/>
    <property type="match status" value="1"/>
</dbReference>
<dbReference type="KEGG" id="lgi:LOTGIDRAFT_125060"/>
<dbReference type="AlphaFoldDB" id="V4A8N6"/>
<gene>
    <name evidence="11" type="ORF">LOTGIDRAFT_125060</name>
</gene>
<evidence type="ECO:0000256" key="4">
    <source>
        <dbReference type="ARBA" id="ARBA00022759"/>
    </source>
</evidence>
<dbReference type="OrthoDB" id="2959108at2759"/>
<keyword evidence="8" id="KW-0234">DNA repair</keyword>
<organism evidence="11 12">
    <name type="scientific">Lottia gigantea</name>
    <name type="common">Giant owl limpet</name>
    <dbReference type="NCBI Taxonomy" id="225164"/>
    <lineage>
        <taxon>Eukaryota</taxon>
        <taxon>Metazoa</taxon>
        <taxon>Spiralia</taxon>
        <taxon>Lophotrochozoa</taxon>
        <taxon>Mollusca</taxon>
        <taxon>Gastropoda</taxon>
        <taxon>Patellogastropoda</taxon>
        <taxon>Lottioidea</taxon>
        <taxon>Lottiidae</taxon>
        <taxon>Lottia</taxon>
    </lineage>
</organism>
<evidence type="ECO:0000256" key="8">
    <source>
        <dbReference type="ARBA" id="ARBA00023204"/>
    </source>
</evidence>
<dbReference type="InterPro" id="IPR006086">
    <property type="entry name" value="XPG-I_dom"/>
</dbReference>
<dbReference type="EMBL" id="KB202567">
    <property type="protein sequence ID" value="ESO89661.1"/>
    <property type="molecule type" value="Genomic_DNA"/>
</dbReference>
<evidence type="ECO:0000256" key="5">
    <source>
        <dbReference type="ARBA" id="ARBA00022763"/>
    </source>
</evidence>
<dbReference type="FunFam" id="1.10.150.20:FF:000030">
    <property type="entry name" value="Flap endonuclease GEN-like 1"/>
    <property type="match status" value="1"/>
</dbReference>
<evidence type="ECO:0000256" key="9">
    <source>
        <dbReference type="ARBA" id="ARBA00038112"/>
    </source>
</evidence>
<evidence type="ECO:0000256" key="3">
    <source>
        <dbReference type="ARBA" id="ARBA00022723"/>
    </source>
</evidence>
<keyword evidence="3" id="KW-0479">Metal-binding</keyword>
<feature type="domain" description="XPG-I" evidence="10">
    <location>
        <begin position="68"/>
        <end position="139"/>
    </location>
</feature>
<dbReference type="GO" id="GO:0000400">
    <property type="term" value="F:four-way junction DNA binding"/>
    <property type="evidence" value="ECO:0007669"/>
    <property type="project" value="UniProtKB-ARBA"/>
</dbReference>
<dbReference type="InterPro" id="IPR006085">
    <property type="entry name" value="XPG_DNA_repair_N"/>
</dbReference>
<comment type="cofactor">
    <cofactor evidence="1">
        <name>Mg(2+)</name>
        <dbReference type="ChEBI" id="CHEBI:18420"/>
    </cofactor>
</comment>
<dbReference type="Pfam" id="PF00752">
    <property type="entry name" value="XPG_N"/>
    <property type="match status" value="1"/>
</dbReference>
<protein>
    <recommendedName>
        <fullName evidence="10">XPG-I domain-containing protein</fullName>
    </recommendedName>
</protein>
<evidence type="ECO:0000256" key="1">
    <source>
        <dbReference type="ARBA" id="ARBA00001946"/>
    </source>
</evidence>
<reference evidence="11 12" key="1">
    <citation type="journal article" date="2013" name="Nature">
        <title>Insights into bilaterian evolution from three spiralian genomes.</title>
        <authorList>
            <person name="Simakov O."/>
            <person name="Marletaz F."/>
            <person name="Cho S.J."/>
            <person name="Edsinger-Gonzales E."/>
            <person name="Havlak P."/>
            <person name="Hellsten U."/>
            <person name="Kuo D.H."/>
            <person name="Larsson T."/>
            <person name="Lv J."/>
            <person name="Arendt D."/>
            <person name="Savage R."/>
            <person name="Osoegawa K."/>
            <person name="de Jong P."/>
            <person name="Grimwood J."/>
            <person name="Chapman J.A."/>
            <person name="Shapiro H."/>
            <person name="Aerts A."/>
            <person name="Otillar R.P."/>
            <person name="Terry A.Y."/>
            <person name="Boore J.L."/>
            <person name="Grigoriev I.V."/>
            <person name="Lindberg D.R."/>
            <person name="Seaver E.C."/>
            <person name="Weisblat D.A."/>
            <person name="Putnam N.H."/>
            <person name="Rokhsar D.S."/>
        </authorList>
    </citation>
    <scope>NUCLEOTIDE SEQUENCE [LARGE SCALE GENOMIC DNA]</scope>
</reference>
<keyword evidence="4" id="KW-0255">Endonuclease</keyword>
<name>V4A8N6_LOTGI</name>
<dbReference type="PANTHER" id="PTHR11081">
    <property type="entry name" value="FLAP ENDONUCLEASE FAMILY MEMBER"/>
    <property type="match status" value="1"/>
</dbReference>
<keyword evidence="12" id="KW-1185">Reference proteome</keyword>
<dbReference type="PRINTS" id="PR00853">
    <property type="entry name" value="XPGRADSUPER"/>
</dbReference>
<accession>V4A8N6</accession>
<dbReference type="GO" id="GO:0017108">
    <property type="term" value="F:5'-flap endonuclease activity"/>
    <property type="evidence" value="ECO:0007669"/>
    <property type="project" value="UniProtKB-ARBA"/>
</dbReference>
<keyword evidence="7" id="KW-0460">Magnesium</keyword>
<proteinExistence type="inferred from homology"/>
<dbReference type="InterPro" id="IPR006084">
    <property type="entry name" value="XPG/Rad2"/>
</dbReference>
<dbReference type="RefSeq" id="XP_009059713.1">
    <property type="nucleotide sequence ID" value="XM_009061465.1"/>
</dbReference>
<evidence type="ECO:0000256" key="2">
    <source>
        <dbReference type="ARBA" id="ARBA00022722"/>
    </source>
</evidence>
<evidence type="ECO:0000256" key="6">
    <source>
        <dbReference type="ARBA" id="ARBA00022801"/>
    </source>
</evidence>
<dbReference type="CTD" id="20232443"/>
<dbReference type="SMART" id="SM00279">
    <property type="entry name" value="HhH2"/>
    <property type="match status" value="1"/>
</dbReference>
<dbReference type="Pfam" id="PF00867">
    <property type="entry name" value="XPG_I"/>
    <property type="match status" value="1"/>
</dbReference>
<dbReference type="Gene3D" id="1.10.150.20">
    <property type="entry name" value="5' to 3' exonuclease, C-terminal subdomain"/>
    <property type="match status" value="1"/>
</dbReference>
<dbReference type="GO" id="GO:0008821">
    <property type="term" value="F:crossover junction DNA endonuclease activity"/>
    <property type="evidence" value="ECO:0007669"/>
    <property type="project" value="UniProtKB-ARBA"/>
</dbReference>
<sequence>LYFRTLMYRIVNIIRNGIKPVFVLDGAAPDIKSTVLEKRQKQLGHSGSSSTERQKFTTCSKKCIELIEALGLPYIVNSGEAEQMCAWLNSSGKVDGCISDDGDCFLYGAKTVYRNYDQTKKDSTIERYRLETIEDKLDLARRDLIVYALLSGCDYNEAGVQGVGQKKTLSFIQTLKSTDNDVLTRLVYFIFKY</sequence>
<evidence type="ECO:0000259" key="10">
    <source>
        <dbReference type="SMART" id="SM00484"/>
    </source>
</evidence>
<evidence type="ECO:0000313" key="12">
    <source>
        <dbReference type="Proteomes" id="UP000030746"/>
    </source>
</evidence>
<dbReference type="SMART" id="SM00484">
    <property type="entry name" value="XPGI"/>
    <property type="match status" value="1"/>
</dbReference>
<dbReference type="HOGENOM" id="CLU_104902_0_0_1"/>
<evidence type="ECO:0000313" key="11">
    <source>
        <dbReference type="EMBL" id="ESO89661.1"/>
    </source>
</evidence>
<keyword evidence="5" id="KW-0227">DNA damage</keyword>
<dbReference type="STRING" id="225164.V4A8N6"/>
<evidence type="ECO:0000256" key="7">
    <source>
        <dbReference type="ARBA" id="ARBA00022842"/>
    </source>
</evidence>
<feature type="non-terminal residue" evidence="11">
    <location>
        <position position="1"/>
    </location>
</feature>
<dbReference type="PANTHER" id="PTHR11081:SF59">
    <property type="entry name" value="FI23547P1"/>
    <property type="match status" value="1"/>
</dbReference>
<dbReference type="Gene3D" id="3.40.50.1010">
    <property type="entry name" value="5'-nuclease"/>
    <property type="match status" value="1"/>
</dbReference>
<dbReference type="OMA" id="CPWHENE"/>